<feature type="compositionally biased region" description="Basic residues" evidence="1">
    <location>
        <begin position="83"/>
        <end position="99"/>
    </location>
</feature>
<dbReference type="EMBL" id="LR134190">
    <property type="protein sequence ID" value="VEB62241.1"/>
    <property type="molecule type" value="Genomic_DNA"/>
</dbReference>
<name>A0A3S4I6T1_SALET</name>
<organism evidence="2 3">
    <name type="scientific">Salmonella enterica I</name>
    <dbReference type="NCBI Taxonomy" id="59201"/>
    <lineage>
        <taxon>Bacteria</taxon>
        <taxon>Pseudomonadati</taxon>
        <taxon>Pseudomonadota</taxon>
        <taxon>Gammaproteobacteria</taxon>
        <taxon>Enterobacterales</taxon>
        <taxon>Enterobacteriaceae</taxon>
        <taxon>Salmonella</taxon>
    </lineage>
</organism>
<proteinExistence type="predicted"/>
<evidence type="ECO:0000313" key="3">
    <source>
        <dbReference type="Proteomes" id="UP000269208"/>
    </source>
</evidence>
<dbReference type="Proteomes" id="UP000269208">
    <property type="component" value="Chromosome"/>
</dbReference>
<protein>
    <submittedName>
        <fullName evidence="2">Proofreading thio esterase in enterobactinbiosynthesis EntH</fullName>
        <ecNumber evidence="2">3.1.2.-</ecNumber>
    </submittedName>
</protein>
<accession>A0A3S4I6T1</accession>
<dbReference type="PANTHER" id="PTHR43240:SF9">
    <property type="entry name" value="PROOFREADING THIOESTERASE ENTH"/>
    <property type="match status" value="1"/>
</dbReference>
<feature type="region of interest" description="Disordered" evidence="1">
    <location>
        <begin position="72"/>
        <end position="99"/>
    </location>
</feature>
<gene>
    <name evidence="2" type="primary">entH</name>
    <name evidence="2" type="ORF">NCTC6754_07634</name>
</gene>
<reference evidence="2 3" key="1">
    <citation type="submission" date="2018-12" db="EMBL/GenBank/DDBJ databases">
        <authorList>
            <consortium name="Pathogen Informatics"/>
        </authorList>
    </citation>
    <scope>NUCLEOTIDE SEQUENCE [LARGE SCALE GENOMIC DNA]</scope>
    <source>
        <strain evidence="2 3">NCTC6754</strain>
    </source>
</reference>
<dbReference type="PANTHER" id="PTHR43240">
    <property type="entry name" value="1,4-DIHYDROXY-2-NAPHTHOYL-COA THIOESTERASE 1"/>
    <property type="match status" value="1"/>
</dbReference>
<dbReference type="NCBIfam" id="TIGR00369">
    <property type="entry name" value="unchar_dom_1"/>
    <property type="match status" value="1"/>
</dbReference>
<dbReference type="AlphaFoldDB" id="A0A3S4I6T1"/>
<keyword evidence="2" id="KW-0378">Hydrolase</keyword>
<dbReference type="SUPFAM" id="SSF54637">
    <property type="entry name" value="Thioesterase/thiol ester dehydrase-isomerase"/>
    <property type="match status" value="1"/>
</dbReference>
<dbReference type="CDD" id="cd03443">
    <property type="entry name" value="PaaI_thioesterase"/>
    <property type="match status" value="1"/>
</dbReference>
<dbReference type="GO" id="GO:0061522">
    <property type="term" value="F:1,4-dihydroxy-2-naphthoyl-CoA thioesterase activity"/>
    <property type="evidence" value="ECO:0007669"/>
    <property type="project" value="TreeGrafter"/>
</dbReference>
<dbReference type="EC" id="3.1.2.-" evidence="2"/>
<sequence length="138" mass="15290">MIWKRHLTLDELNATSQNTLVAHLGIVYTRLGDDVLEAEMPVDARTHQPFGLLHGGASAALAETFGINGGLSDDPRRAVRGRDRVKRHSPPRPSRRGKVRGVCLPLHLGRQNQSWEITLFDEQGRRCCTCRLGTAVMG</sequence>
<dbReference type="Gene3D" id="3.10.129.10">
    <property type="entry name" value="Hotdog Thioesterase"/>
    <property type="match status" value="1"/>
</dbReference>
<feature type="compositionally biased region" description="Basic and acidic residues" evidence="1">
    <location>
        <begin position="73"/>
        <end position="82"/>
    </location>
</feature>
<evidence type="ECO:0000313" key="2">
    <source>
        <dbReference type="EMBL" id="VEB62241.1"/>
    </source>
</evidence>
<dbReference type="InterPro" id="IPR029069">
    <property type="entry name" value="HotDog_dom_sf"/>
</dbReference>
<dbReference type="GO" id="GO:0005829">
    <property type="term" value="C:cytosol"/>
    <property type="evidence" value="ECO:0007669"/>
    <property type="project" value="TreeGrafter"/>
</dbReference>
<evidence type="ECO:0000256" key="1">
    <source>
        <dbReference type="SAM" id="MobiDB-lite"/>
    </source>
</evidence>
<dbReference type="InterPro" id="IPR003736">
    <property type="entry name" value="PAAI_dom"/>
</dbReference>